<comment type="caution">
    <text evidence="1">The sequence shown here is derived from an EMBL/GenBank/DDBJ whole genome shotgun (WGS) entry which is preliminary data.</text>
</comment>
<organism evidence="1 2">
    <name type="scientific">candidate division TA06 bacterium</name>
    <dbReference type="NCBI Taxonomy" id="2250710"/>
    <lineage>
        <taxon>Bacteria</taxon>
        <taxon>Bacteria division TA06</taxon>
    </lineage>
</organism>
<reference evidence="1" key="1">
    <citation type="submission" date="2020-07" db="EMBL/GenBank/DDBJ databases">
        <title>Huge and variable diversity of episymbiotic CPR bacteria and DPANN archaea in groundwater ecosystems.</title>
        <authorList>
            <person name="He C.Y."/>
            <person name="Keren R."/>
            <person name="Whittaker M."/>
            <person name="Farag I.F."/>
            <person name="Doudna J."/>
            <person name="Cate J.H.D."/>
            <person name="Banfield J.F."/>
        </authorList>
    </citation>
    <scope>NUCLEOTIDE SEQUENCE</scope>
    <source>
        <strain evidence="1">NC_groundwater_1520_Pr4_B-0.1um_53_5</strain>
    </source>
</reference>
<accession>A0A933MLJ2</accession>
<protein>
    <submittedName>
        <fullName evidence="1">Uncharacterized protein</fullName>
    </submittedName>
</protein>
<proteinExistence type="predicted"/>
<gene>
    <name evidence="1" type="ORF">HY768_11575</name>
</gene>
<dbReference type="Proteomes" id="UP000736328">
    <property type="component" value="Unassembled WGS sequence"/>
</dbReference>
<dbReference type="EMBL" id="JACQXR010000162">
    <property type="protein sequence ID" value="MBI4727835.1"/>
    <property type="molecule type" value="Genomic_DNA"/>
</dbReference>
<evidence type="ECO:0000313" key="2">
    <source>
        <dbReference type="Proteomes" id="UP000736328"/>
    </source>
</evidence>
<evidence type="ECO:0000313" key="1">
    <source>
        <dbReference type="EMBL" id="MBI4727835.1"/>
    </source>
</evidence>
<dbReference type="AlphaFoldDB" id="A0A933MLJ2"/>
<sequence>MVSCPPFIPLVCELAPCLPNPASKSAMLSFHLITPGPTSFKIFRAYPQITIWA</sequence>
<name>A0A933MLJ2_UNCT6</name>